<accession>A0A9P6DRH6</accession>
<protein>
    <submittedName>
        <fullName evidence="1">Uncharacterized protein</fullName>
    </submittedName>
</protein>
<dbReference type="EMBL" id="MU129005">
    <property type="protein sequence ID" value="KAF9511117.1"/>
    <property type="molecule type" value="Genomic_DNA"/>
</dbReference>
<sequence length="179" mass="20084">MLLWMLIKPRAEGLKVLKLRQADVASNGVIVDSIRIQNSPIEPNKRHTASMDDVNSVAGRVHKRLGWFRTQPTSSLSLREYYVWYDTTCPQAASIQVKIAGEVCLSELPRTDVAHLRFPGNNGDVVHSDQQIMPASWKMGTLWMIAFHTIVSSDIDDIDLARFSTTFLRACMVSATSRP</sequence>
<comment type="caution">
    <text evidence="1">The sequence shown here is derived from an EMBL/GenBank/DDBJ whole genome shotgun (WGS) entry which is preliminary data.</text>
</comment>
<dbReference type="AlphaFoldDB" id="A0A9P6DRH6"/>
<keyword evidence="2" id="KW-1185">Reference proteome</keyword>
<name>A0A9P6DRH6_9AGAM</name>
<gene>
    <name evidence="1" type="ORF">BS47DRAFT_1395392</name>
</gene>
<reference evidence="1" key="1">
    <citation type="journal article" date="2020" name="Nat. Commun.">
        <title>Large-scale genome sequencing of mycorrhizal fungi provides insights into the early evolution of symbiotic traits.</title>
        <authorList>
            <person name="Miyauchi S."/>
            <person name="Kiss E."/>
            <person name="Kuo A."/>
            <person name="Drula E."/>
            <person name="Kohler A."/>
            <person name="Sanchez-Garcia M."/>
            <person name="Morin E."/>
            <person name="Andreopoulos B."/>
            <person name="Barry K.W."/>
            <person name="Bonito G."/>
            <person name="Buee M."/>
            <person name="Carver A."/>
            <person name="Chen C."/>
            <person name="Cichocki N."/>
            <person name="Clum A."/>
            <person name="Culley D."/>
            <person name="Crous P.W."/>
            <person name="Fauchery L."/>
            <person name="Girlanda M."/>
            <person name="Hayes R.D."/>
            <person name="Keri Z."/>
            <person name="LaButti K."/>
            <person name="Lipzen A."/>
            <person name="Lombard V."/>
            <person name="Magnuson J."/>
            <person name="Maillard F."/>
            <person name="Murat C."/>
            <person name="Nolan M."/>
            <person name="Ohm R.A."/>
            <person name="Pangilinan J."/>
            <person name="Pereira M.F."/>
            <person name="Perotto S."/>
            <person name="Peter M."/>
            <person name="Pfister S."/>
            <person name="Riley R."/>
            <person name="Sitrit Y."/>
            <person name="Stielow J.B."/>
            <person name="Szollosi G."/>
            <person name="Zifcakova L."/>
            <person name="Stursova M."/>
            <person name="Spatafora J.W."/>
            <person name="Tedersoo L."/>
            <person name="Vaario L.M."/>
            <person name="Yamada A."/>
            <person name="Yan M."/>
            <person name="Wang P."/>
            <person name="Xu J."/>
            <person name="Bruns T."/>
            <person name="Baldrian P."/>
            <person name="Vilgalys R."/>
            <person name="Dunand C."/>
            <person name="Henrissat B."/>
            <person name="Grigoriev I.V."/>
            <person name="Hibbett D."/>
            <person name="Nagy L.G."/>
            <person name="Martin F.M."/>
        </authorList>
    </citation>
    <scope>NUCLEOTIDE SEQUENCE</scope>
    <source>
        <strain evidence="1">UP504</strain>
    </source>
</reference>
<proteinExistence type="predicted"/>
<evidence type="ECO:0000313" key="2">
    <source>
        <dbReference type="Proteomes" id="UP000886523"/>
    </source>
</evidence>
<organism evidence="1 2">
    <name type="scientific">Hydnum rufescens UP504</name>
    <dbReference type="NCBI Taxonomy" id="1448309"/>
    <lineage>
        <taxon>Eukaryota</taxon>
        <taxon>Fungi</taxon>
        <taxon>Dikarya</taxon>
        <taxon>Basidiomycota</taxon>
        <taxon>Agaricomycotina</taxon>
        <taxon>Agaricomycetes</taxon>
        <taxon>Cantharellales</taxon>
        <taxon>Hydnaceae</taxon>
        <taxon>Hydnum</taxon>
    </lineage>
</organism>
<dbReference type="Proteomes" id="UP000886523">
    <property type="component" value="Unassembled WGS sequence"/>
</dbReference>
<evidence type="ECO:0000313" key="1">
    <source>
        <dbReference type="EMBL" id="KAF9511117.1"/>
    </source>
</evidence>